<name>A0ABW5AYJ1_9FLAO</name>
<evidence type="ECO:0000313" key="4">
    <source>
        <dbReference type="Proteomes" id="UP001597344"/>
    </source>
</evidence>
<evidence type="ECO:0000313" key="3">
    <source>
        <dbReference type="EMBL" id="MFD2186962.1"/>
    </source>
</evidence>
<dbReference type="Pfam" id="PF09832">
    <property type="entry name" value="DUF2059"/>
    <property type="match status" value="1"/>
</dbReference>
<keyword evidence="4" id="KW-1185">Reference proteome</keyword>
<dbReference type="InterPro" id="IPR018637">
    <property type="entry name" value="DUF2059"/>
</dbReference>
<dbReference type="Proteomes" id="UP001597344">
    <property type="component" value="Unassembled WGS sequence"/>
</dbReference>
<dbReference type="RefSeq" id="WP_378319961.1">
    <property type="nucleotide sequence ID" value="NZ_JBHUHY010000007.1"/>
</dbReference>
<organism evidence="3 4">
    <name type="scientific">Aquimarina celericrescens</name>
    <dbReference type="NCBI Taxonomy" id="1964542"/>
    <lineage>
        <taxon>Bacteria</taxon>
        <taxon>Pseudomonadati</taxon>
        <taxon>Bacteroidota</taxon>
        <taxon>Flavobacteriia</taxon>
        <taxon>Flavobacteriales</taxon>
        <taxon>Flavobacteriaceae</taxon>
        <taxon>Aquimarina</taxon>
    </lineage>
</organism>
<comment type="caution">
    <text evidence="3">The sequence shown here is derived from an EMBL/GenBank/DDBJ whole genome shotgun (WGS) entry which is preliminary data.</text>
</comment>
<dbReference type="EMBL" id="JBHUHY010000007">
    <property type="protein sequence ID" value="MFD2186962.1"/>
    <property type="molecule type" value="Genomic_DNA"/>
</dbReference>
<reference evidence="4" key="1">
    <citation type="journal article" date="2019" name="Int. J. Syst. Evol. Microbiol.">
        <title>The Global Catalogue of Microorganisms (GCM) 10K type strain sequencing project: providing services to taxonomists for standard genome sequencing and annotation.</title>
        <authorList>
            <consortium name="The Broad Institute Genomics Platform"/>
            <consortium name="The Broad Institute Genome Sequencing Center for Infectious Disease"/>
            <person name="Wu L."/>
            <person name="Ma J."/>
        </authorList>
    </citation>
    <scope>NUCLEOTIDE SEQUENCE [LARGE SCALE GENOMIC DNA]</scope>
    <source>
        <strain evidence="4">DT92</strain>
    </source>
</reference>
<proteinExistence type="predicted"/>
<sequence length="149" mass="17389">MMKKTFLLLFAFLIFISTSFAQEDAEYDSVLKTMFEVSGTEESYSTAIKGMFDMYKKQYTNVDASVWDEFEQDFLQTSLDDLVIMLAPIYKKYMTKDDLEKLISFYETPVGQKFAKNTPLIMQESMQVGQAWGQKIGQQFEQKMKEKGY</sequence>
<accession>A0ABW5AYJ1</accession>
<feature type="signal peptide" evidence="1">
    <location>
        <begin position="1"/>
        <end position="21"/>
    </location>
</feature>
<keyword evidence="1" id="KW-0732">Signal</keyword>
<gene>
    <name evidence="3" type="ORF">ACFSJT_09175</name>
</gene>
<protein>
    <submittedName>
        <fullName evidence="3">DUF2059 domain-containing protein</fullName>
    </submittedName>
</protein>
<feature type="chain" id="PRO_5046676280" evidence="1">
    <location>
        <begin position="22"/>
        <end position="149"/>
    </location>
</feature>
<feature type="domain" description="DUF2059" evidence="2">
    <location>
        <begin position="81"/>
        <end position="138"/>
    </location>
</feature>
<evidence type="ECO:0000259" key="2">
    <source>
        <dbReference type="Pfam" id="PF09832"/>
    </source>
</evidence>
<evidence type="ECO:0000256" key="1">
    <source>
        <dbReference type="SAM" id="SignalP"/>
    </source>
</evidence>